<dbReference type="InterPro" id="IPR054613">
    <property type="entry name" value="Peptidase_S78_dom"/>
</dbReference>
<evidence type="ECO:0000256" key="3">
    <source>
        <dbReference type="ARBA" id="ARBA00022801"/>
    </source>
</evidence>
<keyword evidence="1" id="KW-1188">Viral release from host cell</keyword>
<evidence type="ECO:0000313" key="5">
    <source>
        <dbReference type="EMBL" id="MBD3941956.1"/>
    </source>
</evidence>
<organism evidence="5 6">
    <name type="scientific">Microbacterium helvum</name>
    <dbReference type="NCBI Taxonomy" id="2773713"/>
    <lineage>
        <taxon>Bacteria</taxon>
        <taxon>Bacillati</taxon>
        <taxon>Actinomycetota</taxon>
        <taxon>Actinomycetes</taxon>
        <taxon>Micrococcales</taxon>
        <taxon>Microbacteriaceae</taxon>
        <taxon>Microbacterium</taxon>
    </lineage>
</organism>
<dbReference type="GO" id="GO:0008233">
    <property type="term" value="F:peptidase activity"/>
    <property type="evidence" value="ECO:0007669"/>
    <property type="project" value="UniProtKB-KW"/>
</dbReference>
<comment type="caution">
    <text evidence="5">The sequence shown here is derived from an EMBL/GenBank/DDBJ whole genome shotgun (WGS) entry which is preliminary data.</text>
</comment>
<reference evidence="5 6" key="1">
    <citation type="submission" date="2020-09" db="EMBL/GenBank/DDBJ databases">
        <title>Isolation and identification of active actinomycetes.</title>
        <authorList>
            <person name="Li X."/>
        </authorList>
    </citation>
    <scope>NUCLEOTIDE SEQUENCE [LARGE SCALE GENOMIC DNA]</scope>
    <source>
        <strain evidence="5 6">NEAU-LLC</strain>
    </source>
</reference>
<accession>A0ABR8NMR8</accession>
<keyword evidence="2 5" id="KW-0645">Protease</keyword>
<dbReference type="Proteomes" id="UP000598426">
    <property type="component" value="Unassembled WGS sequence"/>
</dbReference>
<keyword evidence="3" id="KW-0378">Hydrolase</keyword>
<dbReference type="GO" id="GO:0006508">
    <property type="term" value="P:proteolysis"/>
    <property type="evidence" value="ECO:0007669"/>
    <property type="project" value="UniProtKB-KW"/>
</dbReference>
<evidence type="ECO:0000259" key="4">
    <source>
        <dbReference type="Pfam" id="PF04586"/>
    </source>
</evidence>
<dbReference type="EMBL" id="JACXZS010000005">
    <property type="protein sequence ID" value="MBD3941956.1"/>
    <property type="molecule type" value="Genomic_DNA"/>
</dbReference>
<keyword evidence="6" id="KW-1185">Reference proteome</keyword>
<evidence type="ECO:0000256" key="2">
    <source>
        <dbReference type="ARBA" id="ARBA00022670"/>
    </source>
</evidence>
<dbReference type="RefSeq" id="WP_191171571.1">
    <property type="nucleotide sequence ID" value="NZ_JACXZS010000005.1"/>
</dbReference>
<proteinExistence type="predicted"/>
<sequence length="190" mass="20775">MSELLIERSLAADVLEPVGDGWTLHGLAVPYERDQVVSDDGGKTTYLERFAAGAFARDAAKGGRWVNLFVGHRGDDGDRFLGRCVGMAEGSDGLYVDFRLNRAHPLAEEARSGELQGWSVGAKIFRTREDRSGGRERRVRELAGLNHVAATPVPQYAGAGVLVAREHEVIGKPPTPVLDELRAWRESLRA</sequence>
<name>A0ABR8NMR8_9MICO</name>
<gene>
    <name evidence="5" type="ORF">IF188_09640</name>
</gene>
<protein>
    <submittedName>
        <fullName evidence="5">HK97 family phage prohead protease</fullName>
    </submittedName>
</protein>
<feature type="domain" description="Prohead serine protease" evidence="4">
    <location>
        <begin position="39"/>
        <end position="167"/>
    </location>
</feature>
<evidence type="ECO:0000256" key="1">
    <source>
        <dbReference type="ARBA" id="ARBA00022612"/>
    </source>
</evidence>
<dbReference type="Pfam" id="PF04586">
    <property type="entry name" value="Peptidase_S78"/>
    <property type="match status" value="1"/>
</dbReference>
<evidence type="ECO:0000313" key="6">
    <source>
        <dbReference type="Proteomes" id="UP000598426"/>
    </source>
</evidence>